<evidence type="ECO:0000256" key="14">
    <source>
        <dbReference type="ARBA" id="ARBA00023136"/>
    </source>
</evidence>
<dbReference type="STRING" id="10195.A0A3M7RT25"/>
<dbReference type="InterPro" id="IPR003593">
    <property type="entry name" value="AAA+_ATPase"/>
</dbReference>
<sequence>MSLGLLLLKKIGQNSSRRCINSFVLNQRSFFSSTIKSRVSALKQIRNKAGIGLVTAGFGYVAWNEFESYQQIEFLKKKIQEFLDCIGDSFRVQCDSEIKQNRTAFYEETIGLDKNKKKKENFDWVEFFKLVWKEKFYFLAAVASAFMVAMLNIQIPQDLGNLINSVYEMLKSNMANYESLYKPALSLIKLYIVQSLFTFSYIYTLGVMGENMASNLKNNLFSKMIKQDISFYDRSRSGELIDRLTSDIQEFKSSFKSCISQGLKAATQIIGCCVSLYLISPKLTLITSLVVPTAIAIGSFFGSILRKYSRKAQAQISKSTAVADEAINNVRTVRAFAMEDYEVEIFADEVEKARKLNIQLSLGIGIFQGVSNLFVNGMVLAVLYAGGKMLVSNEINAGQMMAYLTATQMIQRSFTQLSILFGQALRGLSSGARVFEFLKLVPSIPVDDVGAKIENLKGEIKFKNVSFRYPNREEANVLEDFNLEVKPGEIVAIVGHSGSGKSTVCSLLERFYDINEGKISIDGIDINELSPNWLRRQAIGYISQEPILFATSISENIKYGKPDASNDEVMAAAKLANAHDFISSFPKQYDTVVGERGTTLSGGQKQRIAITRALLKNPKILILDEATSALDSKSERLVQETINNVIKGHTVIIVAHRLSTIQNADKIVVMHNGKIIEIGNHKKLMALKGHYYSLFNLQSYE</sequence>
<evidence type="ECO:0000256" key="3">
    <source>
        <dbReference type="ARBA" id="ARBA00022448"/>
    </source>
</evidence>
<feature type="domain" description="ABC transmembrane type-1" evidence="20">
    <location>
        <begin position="139"/>
        <end position="426"/>
    </location>
</feature>
<dbReference type="GO" id="GO:0090374">
    <property type="term" value="P:oligopeptide export from mitochondrion"/>
    <property type="evidence" value="ECO:0007669"/>
    <property type="project" value="TreeGrafter"/>
</dbReference>
<keyword evidence="4" id="KW-0633">Potassium transport</keyword>
<evidence type="ECO:0000256" key="13">
    <source>
        <dbReference type="ARBA" id="ARBA00023128"/>
    </source>
</evidence>
<evidence type="ECO:0000313" key="22">
    <source>
        <dbReference type="Proteomes" id="UP000276133"/>
    </source>
</evidence>
<dbReference type="PROSITE" id="PS50893">
    <property type="entry name" value="ABC_TRANSPORTER_2"/>
    <property type="match status" value="1"/>
</dbReference>
<dbReference type="Gene3D" id="3.40.50.300">
    <property type="entry name" value="P-loop containing nucleotide triphosphate hydrolases"/>
    <property type="match status" value="1"/>
</dbReference>
<dbReference type="GO" id="GO:0016887">
    <property type="term" value="F:ATP hydrolysis activity"/>
    <property type="evidence" value="ECO:0007669"/>
    <property type="project" value="InterPro"/>
</dbReference>
<evidence type="ECO:0000256" key="6">
    <source>
        <dbReference type="ARBA" id="ARBA00022741"/>
    </source>
</evidence>
<comment type="similarity">
    <text evidence="2">Belongs to the ABC transporter superfamily. ABCB family. Multidrug resistance exporter (TC 3.A.1.201) subfamily.</text>
</comment>
<feature type="transmembrane region" description="Helical" evidence="18">
    <location>
        <begin position="188"/>
        <end position="208"/>
    </location>
</feature>
<dbReference type="PANTHER" id="PTHR43394:SF17">
    <property type="entry name" value="MITOCHONDRIAL POTASSIUM CHANNEL ATP-BINDING SUBUNIT"/>
    <property type="match status" value="1"/>
</dbReference>
<evidence type="ECO:0000256" key="12">
    <source>
        <dbReference type="ARBA" id="ARBA00023065"/>
    </source>
</evidence>
<keyword evidence="3" id="KW-0813">Transport</keyword>
<feature type="transmembrane region" description="Helical" evidence="18">
    <location>
        <begin position="285"/>
        <end position="305"/>
    </location>
</feature>
<evidence type="ECO:0000259" key="19">
    <source>
        <dbReference type="PROSITE" id="PS50893"/>
    </source>
</evidence>
<dbReference type="SUPFAM" id="SSF52540">
    <property type="entry name" value="P-loop containing nucleoside triphosphate hydrolases"/>
    <property type="match status" value="1"/>
</dbReference>
<evidence type="ECO:0000256" key="9">
    <source>
        <dbReference type="ARBA" id="ARBA00022946"/>
    </source>
</evidence>
<dbReference type="SMART" id="SM00382">
    <property type="entry name" value="AAA"/>
    <property type="match status" value="1"/>
</dbReference>
<keyword evidence="9" id="KW-0809">Transit peptide</keyword>
<dbReference type="FunFam" id="1.20.1560.10:FF:000016">
    <property type="entry name" value="ATP-binding cassette sub-family B member 8, mitochondrial"/>
    <property type="match status" value="1"/>
</dbReference>
<keyword evidence="6" id="KW-0547">Nucleotide-binding</keyword>
<evidence type="ECO:0000259" key="20">
    <source>
        <dbReference type="PROSITE" id="PS50929"/>
    </source>
</evidence>
<dbReference type="Proteomes" id="UP000276133">
    <property type="component" value="Unassembled WGS sequence"/>
</dbReference>
<dbReference type="GO" id="GO:0006813">
    <property type="term" value="P:potassium ion transport"/>
    <property type="evidence" value="ECO:0007669"/>
    <property type="project" value="UniProtKB-KW"/>
</dbReference>
<evidence type="ECO:0000313" key="21">
    <source>
        <dbReference type="EMBL" id="RNA26716.1"/>
    </source>
</evidence>
<evidence type="ECO:0000256" key="5">
    <source>
        <dbReference type="ARBA" id="ARBA00022692"/>
    </source>
</evidence>
<dbReference type="GO" id="GO:0005743">
    <property type="term" value="C:mitochondrial inner membrane"/>
    <property type="evidence" value="ECO:0007669"/>
    <property type="project" value="UniProtKB-SubCell"/>
</dbReference>
<keyword evidence="13" id="KW-0496">Mitochondrion</keyword>
<dbReference type="PANTHER" id="PTHR43394">
    <property type="entry name" value="ATP-DEPENDENT PERMEASE MDL1, MITOCHONDRIAL"/>
    <property type="match status" value="1"/>
</dbReference>
<dbReference type="Gene3D" id="1.20.1560.10">
    <property type="entry name" value="ABC transporter type 1, transmembrane domain"/>
    <property type="match status" value="1"/>
</dbReference>
<evidence type="ECO:0000256" key="10">
    <source>
        <dbReference type="ARBA" id="ARBA00022958"/>
    </source>
</evidence>
<evidence type="ECO:0000256" key="18">
    <source>
        <dbReference type="SAM" id="Phobius"/>
    </source>
</evidence>
<reference evidence="21 22" key="1">
    <citation type="journal article" date="2018" name="Sci. Rep.">
        <title>Genomic signatures of local adaptation to the degree of environmental predictability in rotifers.</title>
        <authorList>
            <person name="Franch-Gras L."/>
            <person name="Hahn C."/>
            <person name="Garcia-Roger E.M."/>
            <person name="Carmona M.J."/>
            <person name="Serra M."/>
            <person name="Gomez A."/>
        </authorList>
    </citation>
    <scope>NUCLEOTIDE SEQUENCE [LARGE SCALE GENOMIC DNA]</scope>
    <source>
        <strain evidence="21">HYR1</strain>
    </source>
</reference>
<comment type="caution">
    <text evidence="21">The sequence shown here is derived from an EMBL/GenBank/DDBJ whole genome shotgun (WGS) entry which is preliminary data.</text>
</comment>
<evidence type="ECO:0000256" key="16">
    <source>
        <dbReference type="ARBA" id="ARBA00041416"/>
    </source>
</evidence>
<keyword evidence="11 18" id="KW-1133">Transmembrane helix</keyword>
<accession>A0A3M7RT25</accession>
<dbReference type="InterPro" id="IPR003439">
    <property type="entry name" value="ABC_transporter-like_ATP-bd"/>
</dbReference>
<organism evidence="21 22">
    <name type="scientific">Brachionus plicatilis</name>
    <name type="common">Marine rotifer</name>
    <name type="synonym">Brachionus muelleri</name>
    <dbReference type="NCBI Taxonomy" id="10195"/>
    <lineage>
        <taxon>Eukaryota</taxon>
        <taxon>Metazoa</taxon>
        <taxon>Spiralia</taxon>
        <taxon>Gnathifera</taxon>
        <taxon>Rotifera</taxon>
        <taxon>Eurotatoria</taxon>
        <taxon>Monogononta</taxon>
        <taxon>Pseudotrocha</taxon>
        <taxon>Ploima</taxon>
        <taxon>Brachionidae</taxon>
        <taxon>Brachionus</taxon>
    </lineage>
</organism>
<dbReference type="GO" id="GO:0015421">
    <property type="term" value="F:ABC-type oligopeptide transporter activity"/>
    <property type="evidence" value="ECO:0007669"/>
    <property type="project" value="TreeGrafter"/>
</dbReference>
<comment type="subcellular location">
    <subcellularLocation>
        <location evidence="1">Mitochondrion inner membrane</location>
        <topology evidence="1">Multi-pass membrane protein</topology>
    </subcellularLocation>
</comment>
<dbReference type="Pfam" id="PF00005">
    <property type="entry name" value="ABC_tran"/>
    <property type="match status" value="1"/>
</dbReference>
<dbReference type="InterPro" id="IPR039421">
    <property type="entry name" value="Type_1_exporter"/>
</dbReference>
<gene>
    <name evidence="21" type="ORF">BpHYR1_003818</name>
</gene>
<keyword evidence="14 18" id="KW-0472">Membrane</keyword>
<name>A0A3M7RT25_BRAPC</name>
<keyword evidence="8 21" id="KW-0067">ATP-binding</keyword>
<dbReference type="PROSITE" id="PS50929">
    <property type="entry name" value="ABC_TM1F"/>
    <property type="match status" value="1"/>
</dbReference>
<dbReference type="AlphaFoldDB" id="A0A3M7RT25"/>
<dbReference type="Pfam" id="PF00664">
    <property type="entry name" value="ABC_membrane"/>
    <property type="match status" value="1"/>
</dbReference>
<feature type="transmembrane region" description="Helical" evidence="18">
    <location>
        <begin position="136"/>
        <end position="155"/>
    </location>
</feature>
<keyword evidence="22" id="KW-1185">Reference proteome</keyword>
<dbReference type="FunFam" id="3.40.50.300:FF:000403">
    <property type="entry name" value="ATP-binding cassette sub-family B member 8, mitochondrial"/>
    <property type="match status" value="1"/>
</dbReference>
<evidence type="ECO:0000256" key="17">
    <source>
        <dbReference type="ARBA" id="ARBA00042968"/>
    </source>
</evidence>
<dbReference type="GO" id="GO:0005524">
    <property type="term" value="F:ATP binding"/>
    <property type="evidence" value="ECO:0007669"/>
    <property type="project" value="UniProtKB-KW"/>
</dbReference>
<evidence type="ECO:0000256" key="11">
    <source>
        <dbReference type="ARBA" id="ARBA00022989"/>
    </source>
</evidence>
<evidence type="ECO:0000256" key="4">
    <source>
        <dbReference type="ARBA" id="ARBA00022538"/>
    </source>
</evidence>
<evidence type="ECO:0000256" key="1">
    <source>
        <dbReference type="ARBA" id="ARBA00004448"/>
    </source>
</evidence>
<keyword evidence="7" id="KW-0999">Mitochondrion inner membrane</keyword>
<dbReference type="InterPro" id="IPR011527">
    <property type="entry name" value="ABC1_TM_dom"/>
</dbReference>
<dbReference type="SUPFAM" id="SSF90123">
    <property type="entry name" value="ABC transporter transmembrane region"/>
    <property type="match status" value="1"/>
</dbReference>
<keyword evidence="10" id="KW-0630">Potassium</keyword>
<evidence type="ECO:0000256" key="8">
    <source>
        <dbReference type="ARBA" id="ARBA00022840"/>
    </source>
</evidence>
<keyword evidence="5 18" id="KW-0812">Transmembrane</keyword>
<dbReference type="OrthoDB" id="6500128at2759"/>
<keyword evidence="12" id="KW-0406">Ion transport</keyword>
<dbReference type="CDD" id="cd03249">
    <property type="entry name" value="ABC_MTABC3_MDL1_MDL2"/>
    <property type="match status" value="1"/>
</dbReference>
<protein>
    <recommendedName>
        <fullName evidence="15">Mitochondrial potassium channel ATP-binding subunit</fullName>
    </recommendedName>
    <alternativeName>
        <fullName evidence="17">ATP-binding cassette sub-family B member 8, mitochondrial</fullName>
    </alternativeName>
    <alternativeName>
        <fullName evidence="16">Mitochondrial sulfonylurea-receptor</fullName>
    </alternativeName>
</protein>
<dbReference type="CDD" id="cd18574">
    <property type="entry name" value="ABC_6TM_ABCB8_like"/>
    <property type="match status" value="1"/>
</dbReference>
<evidence type="ECO:0000256" key="2">
    <source>
        <dbReference type="ARBA" id="ARBA00007577"/>
    </source>
</evidence>
<evidence type="ECO:0000256" key="7">
    <source>
        <dbReference type="ARBA" id="ARBA00022792"/>
    </source>
</evidence>
<feature type="transmembrane region" description="Helical" evidence="18">
    <location>
        <begin position="362"/>
        <end position="386"/>
    </location>
</feature>
<proteinExistence type="inferred from homology"/>
<dbReference type="InterPro" id="IPR036640">
    <property type="entry name" value="ABC1_TM_sf"/>
</dbReference>
<dbReference type="EMBL" id="REGN01002685">
    <property type="protein sequence ID" value="RNA26716.1"/>
    <property type="molecule type" value="Genomic_DNA"/>
</dbReference>
<feature type="domain" description="ABC transporter" evidence="19">
    <location>
        <begin position="460"/>
        <end position="697"/>
    </location>
</feature>
<keyword evidence="21" id="KW-0378">Hydrolase</keyword>
<evidence type="ECO:0000256" key="15">
    <source>
        <dbReference type="ARBA" id="ARBA00040439"/>
    </source>
</evidence>
<dbReference type="InterPro" id="IPR027417">
    <property type="entry name" value="P-loop_NTPase"/>
</dbReference>